<dbReference type="InterPro" id="IPR029057">
    <property type="entry name" value="PRTase-like"/>
</dbReference>
<dbReference type="Proteomes" id="UP000176603">
    <property type="component" value="Unassembled WGS sequence"/>
</dbReference>
<dbReference type="SUPFAM" id="SSF53271">
    <property type="entry name" value="PRTase-like"/>
    <property type="match status" value="1"/>
</dbReference>
<dbReference type="Gene3D" id="3.30.1310.20">
    <property type="entry name" value="PRTase-like"/>
    <property type="match status" value="1"/>
</dbReference>
<dbReference type="CDD" id="cd06223">
    <property type="entry name" value="PRTases_typeI"/>
    <property type="match status" value="1"/>
</dbReference>
<protein>
    <recommendedName>
        <fullName evidence="1">Phosphoribosyltransferase domain-containing protein</fullName>
    </recommendedName>
</protein>
<accession>A0A1F7UK01</accession>
<feature type="domain" description="Phosphoribosyltransferase" evidence="1">
    <location>
        <begin position="8"/>
        <end position="192"/>
    </location>
</feature>
<organism evidence="2 3">
    <name type="scientific">Candidatus Uhrbacteria bacterium RIFCSPHIGHO2_12_FULL_60_25</name>
    <dbReference type="NCBI Taxonomy" id="1802399"/>
    <lineage>
        <taxon>Bacteria</taxon>
        <taxon>Candidatus Uhriibacteriota</taxon>
    </lineage>
</organism>
<dbReference type="EMBL" id="MGEH01000027">
    <property type="protein sequence ID" value="OGL78621.1"/>
    <property type="molecule type" value="Genomic_DNA"/>
</dbReference>
<dbReference type="Gene3D" id="3.40.50.2020">
    <property type="match status" value="1"/>
</dbReference>
<gene>
    <name evidence="2" type="ORF">A3E39_01650</name>
</gene>
<evidence type="ECO:0000313" key="2">
    <source>
        <dbReference type="EMBL" id="OGL78621.1"/>
    </source>
</evidence>
<sequence>MRFRDRVDAGQQLAARLASEFKGRDDVLLFALPRGGAVLGAEVSKALGRPFDLIVTRKIGAPGNDEYALGALAETGETVWNNPAERDSYAKAKIDKIVSDETKEAQRRIEKYRNSRPLPDMTGKTAVIVDDGIATGATMKAAVLAAKHQHAKRIIIAVPHGAKDTIAAMRADGIEVTALVEPDWYGSVGGFYEAFGQVEDEEVLQLMKKYGVRG</sequence>
<dbReference type="Pfam" id="PF00156">
    <property type="entry name" value="Pribosyltran"/>
    <property type="match status" value="1"/>
</dbReference>
<dbReference type="AlphaFoldDB" id="A0A1F7UK01"/>
<evidence type="ECO:0000259" key="1">
    <source>
        <dbReference type="Pfam" id="PF00156"/>
    </source>
</evidence>
<evidence type="ECO:0000313" key="3">
    <source>
        <dbReference type="Proteomes" id="UP000176603"/>
    </source>
</evidence>
<dbReference type="STRING" id="1802399.A3E39_01650"/>
<reference evidence="2 3" key="1">
    <citation type="journal article" date="2016" name="Nat. Commun.">
        <title>Thousands of microbial genomes shed light on interconnected biogeochemical processes in an aquifer system.</title>
        <authorList>
            <person name="Anantharaman K."/>
            <person name="Brown C.T."/>
            <person name="Hug L.A."/>
            <person name="Sharon I."/>
            <person name="Castelle C.J."/>
            <person name="Probst A.J."/>
            <person name="Thomas B.C."/>
            <person name="Singh A."/>
            <person name="Wilkins M.J."/>
            <person name="Karaoz U."/>
            <person name="Brodie E.L."/>
            <person name="Williams K.H."/>
            <person name="Hubbard S.S."/>
            <person name="Banfield J.F."/>
        </authorList>
    </citation>
    <scope>NUCLEOTIDE SEQUENCE [LARGE SCALE GENOMIC DNA]</scope>
</reference>
<dbReference type="InterPro" id="IPR000836">
    <property type="entry name" value="PRTase_dom"/>
</dbReference>
<comment type="caution">
    <text evidence="2">The sequence shown here is derived from an EMBL/GenBank/DDBJ whole genome shotgun (WGS) entry which is preliminary data.</text>
</comment>
<name>A0A1F7UK01_9BACT</name>
<proteinExistence type="predicted"/>